<gene>
    <name evidence="1" type="ORF">E5288_WYG003548</name>
</gene>
<evidence type="ECO:0000313" key="2">
    <source>
        <dbReference type="Proteomes" id="UP000322234"/>
    </source>
</evidence>
<accession>A0A6B0RSZ2</accession>
<dbReference type="AlphaFoldDB" id="A0A6B0RSZ2"/>
<dbReference type="Proteomes" id="UP000322234">
    <property type="component" value="Unassembled WGS sequence"/>
</dbReference>
<comment type="caution">
    <text evidence="1">The sequence shown here is derived from an EMBL/GenBank/DDBJ whole genome shotgun (WGS) entry which is preliminary data.</text>
</comment>
<sequence>MVQNERNQFRALGRTQDSPDLPTSFFLEGILARTAYSGDWNKDQEEGKFPPECMDWELRWTSLPPYTRLVTREELS</sequence>
<keyword evidence="2" id="KW-1185">Reference proteome</keyword>
<dbReference type="EMBL" id="VBQZ03000091">
    <property type="protein sequence ID" value="MXQ93180.1"/>
    <property type="molecule type" value="Genomic_DNA"/>
</dbReference>
<organism evidence="1 2">
    <name type="scientific">Bos mutus</name>
    <name type="common">wild yak</name>
    <dbReference type="NCBI Taxonomy" id="72004"/>
    <lineage>
        <taxon>Eukaryota</taxon>
        <taxon>Metazoa</taxon>
        <taxon>Chordata</taxon>
        <taxon>Craniata</taxon>
        <taxon>Vertebrata</taxon>
        <taxon>Euteleostomi</taxon>
        <taxon>Mammalia</taxon>
        <taxon>Eutheria</taxon>
        <taxon>Laurasiatheria</taxon>
        <taxon>Artiodactyla</taxon>
        <taxon>Ruminantia</taxon>
        <taxon>Pecora</taxon>
        <taxon>Bovidae</taxon>
        <taxon>Bovinae</taxon>
        <taxon>Bos</taxon>
    </lineage>
</organism>
<name>A0A6B0RSZ2_9CETA</name>
<reference evidence="1" key="1">
    <citation type="submission" date="2019-10" db="EMBL/GenBank/DDBJ databases">
        <title>The sequence and de novo assembly of the wild yak genome.</title>
        <authorList>
            <person name="Liu Y."/>
        </authorList>
    </citation>
    <scope>NUCLEOTIDE SEQUENCE [LARGE SCALE GENOMIC DNA]</scope>
    <source>
        <strain evidence="1">WY2019</strain>
    </source>
</reference>
<evidence type="ECO:0000313" key="1">
    <source>
        <dbReference type="EMBL" id="MXQ93180.1"/>
    </source>
</evidence>
<protein>
    <submittedName>
        <fullName evidence="1">Uncharacterized protein</fullName>
    </submittedName>
</protein>
<proteinExistence type="predicted"/>